<name>A0A284VIY0_9EURY</name>
<proteinExistence type="predicted"/>
<accession>A0A284VIY0</accession>
<reference evidence="2" key="1">
    <citation type="submission" date="2017-06" db="EMBL/GenBank/DDBJ databases">
        <authorList>
            <person name="Cremers G."/>
        </authorList>
    </citation>
    <scope>NUCLEOTIDE SEQUENCE [LARGE SCALE GENOMIC DNA]</scope>
</reference>
<dbReference type="AlphaFoldDB" id="A0A284VIY0"/>
<dbReference type="EMBL" id="FZMP01000014">
    <property type="protein sequence ID" value="SNQ59232.1"/>
    <property type="molecule type" value="Genomic_DNA"/>
</dbReference>
<evidence type="ECO:0000313" key="1">
    <source>
        <dbReference type="EMBL" id="SNQ59232.1"/>
    </source>
</evidence>
<sequence length="85" mass="9847">MLKMESRSRIKSNLMRLKNSDCSFNSFSMKSSIQSPSLALLSLFILSLGDIERFFYSEPYFGLGSRSCWRRLDIQCQRLAPCVPR</sequence>
<evidence type="ECO:0000313" key="2">
    <source>
        <dbReference type="Proteomes" id="UP000218615"/>
    </source>
</evidence>
<protein>
    <submittedName>
        <fullName evidence="1">Uncharacterized protein</fullName>
    </submittedName>
</protein>
<organism evidence="1 2">
    <name type="scientific">Candidatus Methanoperedens nitratireducens</name>
    <dbReference type="NCBI Taxonomy" id="1392998"/>
    <lineage>
        <taxon>Archaea</taxon>
        <taxon>Methanobacteriati</taxon>
        <taxon>Methanobacteriota</taxon>
        <taxon>Stenosarchaea group</taxon>
        <taxon>Methanomicrobia</taxon>
        <taxon>Methanosarcinales</taxon>
        <taxon>ANME-2 cluster</taxon>
        <taxon>Candidatus Methanoperedentaceae</taxon>
        <taxon>Candidatus Methanoperedens</taxon>
    </lineage>
</organism>
<keyword evidence="2" id="KW-1185">Reference proteome</keyword>
<gene>
    <name evidence="1" type="ORF">MNV_1100009</name>
</gene>
<dbReference type="Proteomes" id="UP000218615">
    <property type="component" value="Unassembled WGS sequence"/>
</dbReference>